<dbReference type="AlphaFoldDB" id="A0A1G9F191"/>
<feature type="coiled-coil region" evidence="1">
    <location>
        <begin position="29"/>
        <end position="56"/>
    </location>
</feature>
<dbReference type="STRING" id="633440.SAMN05421869_11978"/>
<feature type="transmembrane region" description="Helical" evidence="2">
    <location>
        <begin position="491"/>
        <end position="509"/>
    </location>
</feature>
<sequence length="568" mass="63669">MSEGELSGPTWLTRVELSSELAVVKRDLSKELTHTYQEVSQQITDLKDDVSRLGAEFRAGARLTDLRYERDRLESRMRRTFGPRQTVRRIAVGLVGELTAASIRAQVIDEDTLHRFASEQAIVNTDYWLASALRAVAAEYTGADRLRDRALSLAQAYAEMQGQDPAKTDLFMALVCSQLAGSGSDKAADYWSRAATHMNLYLDKVDSFALDRGFFSVLDALAEQELGDEARSYASEALARWVRDREPTSAINQQQLHISRDYLLRHALPFPGSDYATLQEMSHEHWDNVREGWRCASACQGAAMYLSERFRRPLEARPNGRSHARRALRTLIETLEPDELELQREIYALEQAISRKDGKVTGSEDPYAETVDFATLLTLAAFNPAESGIGPQAQQFALACARNWILMAGREVTAEALRIRPIQHPLRLGNWNNTLEIENPRSGGRELVAQDRCEHVARMNPVQRRYRLGLAAITAFVAVLALVLVGDVRLVLGVLALGAVLAVIEHFNAKNLMIVREQRVTAAQEIARKQIDDCDRQGRSLLRKWTLTANAGIEALDKALTDLSMERR</sequence>
<feature type="transmembrane region" description="Helical" evidence="2">
    <location>
        <begin position="468"/>
        <end position="485"/>
    </location>
</feature>
<keyword evidence="2" id="KW-0812">Transmembrane</keyword>
<organism evidence="3 4">
    <name type="scientific">Nonomuraea jiangxiensis</name>
    <dbReference type="NCBI Taxonomy" id="633440"/>
    <lineage>
        <taxon>Bacteria</taxon>
        <taxon>Bacillati</taxon>
        <taxon>Actinomycetota</taxon>
        <taxon>Actinomycetes</taxon>
        <taxon>Streptosporangiales</taxon>
        <taxon>Streptosporangiaceae</taxon>
        <taxon>Nonomuraea</taxon>
    </lineage>
</organism>
<reference evidence="3 4" key="1">
    <citation type="submission" date="2016-10" db="EMBL/GenBank/DDBJ databases">
        <authorList>
            <person name="de Groot N.N."/>
        </authorList>
    </citation>
    <scope>NUCLEOTIDE SEQUENCE [LARGE SCALE GENOMIC DNA]</scope>
    <source>
        <strain evidence="3 4">CGMCC 4.6533</strain>
    </source>
</reference>
<gene>
    <name evidence="3" type="ORF">SAMN05421869_11978</name>
</gene>
<keyword evidence="4" id="KW-1185">Reference proteome</keyword>
<keyword evidence="2" id="KW-0472">Membrane</keyword>
<evidence type="ECO:0000256" key="2">
    <source>
        <dbReference type="SAM" id="Phobius"/>
    </source>
</evidence>
<name>A0A1G9F191_9ACTN</name>
<evidence type="ECO:0000313" key="3">
    <source>
        <dbReference type="EMBL" id="SDK82043.1"/>
    </source>
</evidence>
<evidence type="ECO:0000313" key="4">
    <source>
        <dbReference type="Proteomes" id="UP000199202"/>
    </source>
</evidence>
<protein>
    <submittedName>
        <fullName evidence="3">Uncharacterized protein</fullName>
    </submittedName>
</protein>
<dbReference type="Proteomes" id="UP000199202">
    <property type="component" value="Unassembled WGS sequence"/>
</dbReference>
<dbReference type="EMBL" id="FNDJ01000019">
    <property type="protein sequence ID" value="SDK82043.1"/>
    <property type="molecule type" value="Genomic_DNA"/>
</dbReference>
<keyword evidence="1" id="KW-0175">Coiled coil</keyword>
<evidence type="ECO:0000256" key="1">
    <source>
        <dbReference type="SAM" id="Coils"/>
    </source>
</evidence>
<accession>A0A1G9F191</accession>
<proteinExistence type="predicted"/>
<keyword evidence="2" id="KW-1133">Transmembrane helix</keyword>